<name>A0A6A6DYN4_9PEZI</name>
<evidence type="ECO:0000256" key="1">
    <source>
        <dbReference type="ARBA" id="ARBA00022737"/>
    </source>
</evidence>
<dbReference type="PROSITE" id="PS50088">
    <property type="entry name" value="ANK_REPEAT"/>
    <property type="match status" value="3"/>
</dbReference>
<dbReference type="Pfam" id="PF00069">
    <property type="entry name" value="Pkinase"/>
    <property type="match status" value="1"/>
</dbReference>
<keyword evidence="2 3" id="KW-0040">ANK repeat</keyword>
<reference evidence="5" key="1">
    <citation type="journal article" date="2020" name="Stud. Mycol.">
        <title>101 Dothideomycetes genomes: a test case for predicting lifestyles and emergence of pathogens.</title>
        <authorList>
            <person name="Haridas S."/>
            <person name="Albert R."/>
            <person name="Binder M."/>
            <person name="Bloem J."/>
            <person name="Labutti K."/>
            <person name="Salamov A."/>
            <person name="Andreopoulos B."/>
            <person name="Baker S."/>
            <person name="Barry K."/>
            <person name="Bills G."/>
            <person name="Bluhm B."/>
            <person name="Cannon C."/>
            <person name="Castanera R."/>
            <person name="Culley D."/>
            <person name="Daum C."/>
            <person name="Ezra D."/>
            <person name="Gonzalez J."/>
            <person name="Henrissat B."/>
            <person name="Kuo A."/>
            <person name="Liang C."/>
            <person name="Lipzen A."/>
            <person name="Lutzoni F."/>
            <person name="Magnuson J."/>
            <person name="Mondo S."/>
            <person name="Nolan M."/>
            <person name="Ohm R."/>
            <person name="Pangilinan J."/>
            <person name="Park H.-J."/>
            <person name="Ramirez L."/>
            <person name="Alfaro M."/>
            <person name="Sun H."/>
            <person name="Tritt A."/>
            <person name="Yoshinaga Y."/>
            <person name="Zwiers L.-H."/>
            <person name="Turgeon B."/>
            <person name="Goodwin S."/>
            <person name="Spatafora J."/>
            <person name="Crous P."/>
            <person name="Grigoriev I."/>
        </authorList>
    </citation>
    <scope>NUCLEOTIDE SEQUENCE</scope>
    <source>
        <strain evidence="5">CBS 207.26</strain>
    </source>
</reference>
<evidence type="ECO:0000259" key="4">
    <source>
        <dbReference type="PROSITE" id="PS50011"/>
    </source>
</evidence>
<dbReference type="Gene3D" id="1.10.510.10">
    <property type="entry name" value="Transferase(Phosphotransferase) domain 1"/>
    <property type="match status" value="1"/>
</dbReference>
<dbReference type="PROSITE" id="PS50011">
    <property type="entry name" value="PROTEIN_KINASE_DOM"/>
    <property type="match status" value="1"/>
</dbReference>
<organism evidence="5 6">
    <name type="scientific">Zopfia rhizophila CBS 207.26</name>
    <dbReference type="NCBI Taxonomy" id="1314779"/>
    <lineage>
        <taxon>Eukaryota</taxon>
        <taxon>Fungi</taxon>
        <taxon>Dikarya</taxon>
        <taxon>Ascomycota</taxon>
        <taxon>Pezizomycotina</taxon>
        <taxon>Dothideomycetes</taxon>
        <taxon>Dothideomycetes incertae sedis</taxon>
        <taxon>Zopfiaceae</taxon>
        <taxon>Zopfia</taxon>
    </lineage>
</organism>
<dbReference type="OrthoDB" id="3918771at2759"/>
<protein>
    <submittedName>
        <fullName evidence="5">Ankyrin</fullName>
    </submittedName>
</protein>
<dbReference type="InterPro" id="IPR000719">
    <property type="entry name" value="Prot_kinase_dom"/>
</dbReference>
<evidence type="ECO:0000313" key="5">
    <source>
        <dbReference type="EMBL" id="KAF2184801.1"/>
    </source>
</evidence>
<evidence type="ECO:0000256" key="2">
    <source>
        <dbReference type="ARBA" id="ARBA00023043"/>
    </source>
</evidence>
<dbReference type="InterPro" id="IPR008271">
    <property type="entry name" value="Ser/Thr_kinase_AS"/>
</dbReference>
<dbReference type="PANTHER" id="PTHR24126:SF14">
    <property type="entry name" value="ANK_REP_REGION DOMAIN-CONTAINING PROTEIN"/>
    <property type="match status" value="1"/>
</dbReference>
<dbReference type="InterPro" id="IPR002110">
    <property type="entry name" value="Ankyrin_rpt"/>
</dbReference>
<dbReference type="GO" id="GO:0004672">
    <property type="term" value="F:protein kinase activity"/>
    <property type="evidence" value="ECO:0007669"/>
    <property type="project" value="InterPro"/>
</dbReference>
<accession>A0A6A6DYN4</accession>
<dbReference type="GO" id="GO:0005524">
    <property type="term" value="F:ATP binding"/>
    <property type="evidence" value="ECO:0007669"/>
    <property type="project" value="InterPro"/>
</dbReference>
<feature type="repeat" description="ANK" evidence="3">
    <location>
        <begin position="592"/>
        <end position="624"/>
    </location>
</feature>
<proteinExistence type="predicted"/>
<feature type="repeat" description="ANK" evidence="3">
    <location>
        <begin position="839"/>
        <end position="871"/>
    </location>
</feature>
<dbReference type="SMART" id="SM00220">
    <property type="entry name" value="S_TKc"/>
    <property type="match status" value="1"/>
</dbReference>
<keyword evidence="1" id="KW-0677">Repeat</keyword>
<dbReference type="SUPFAM" id="SSF48403">
    <property type="entry name" value="Ankyrin repeat"/>
    <property type="match status" value="1"/>
</dbReference>
<dbReference type="Gene3D" id="1.25.40.20">
    <property type="entry name" value="Ankyrin repeat-containing domain"/>
    <property type="match status" value="3"/>
</dbReference>
<dbReference type="SUPFAM" id="SSF56112">
    <property type="entry name" value="Protein kinase-like (PK-like)"/>
    <property type="match status" value="1"/>
</dbReference>
<dbReference type="Pfam" id="PF12796">
    <property type="entry name" value="Ank_2"/>
    <property type="match status" value="1"/>
</dbReference>
<sequence length="1109" mass="122645">MPSQRTRRTYANRHNLSLSAGYSSHRSSRVTNPFSGAKFTNEGLESWLAESSPGGRGLPIEILVEAVRRTNLPGPLLIVHEPELNLLGRGSQFVVYKSVIHDGHHNPPARKDVAIKAPTYQLDPNIPLSLASPEAQKHLHDIYLEVLALTNPTIHEHPNVVQLLGWGVDVFNFHRHFYLVTELAYSNLREFFGMHDEDASVLPVPLRNYDFCNDIAAGLDVLHNCGLIHGDLKPDNILMFPRGDGTFIARLADFGLSISEAISDPSQARLGGTVGWQAPEVEEDHSISNEYLLATDIFSFGLLIWSIMLRSGKTPPTGGKECRRSIALRETDEAKELLGTGLHRMVRNILDRLLNKEPSKRPTEMEILLGDWGESENELSEMLDQMSVSSDSSMTDFVGDNEAPVFNWEPHIIHDLLSETWLNRFKQSPESIPVESLFGMFLVSTDSLEQERYGRNLAQNIVQDAAVRGSKPAQGVIATVLRHIDATITKEVSICIPGWLRTAVASGSILARKELENTEPTSISACLEIFRATGGYAGHYCSMSPWSFSSADHTSPTGYSHLHWLATFGPPAQLIAYLESGNPYKIDETTDGEETPLYLACARGSWERVEALLDHGADPTIQCTSFNISCLHWLFAFDDNQHDAVVSRLLACGADLDALAACTTPFLHYPFVLPSGTALHWAVAVGAHKAIETLIRKGADVRIRDGSDPYVSDRRVREQMYFGGPNMQAYSKPSDTVQGLSPLDYAAMNHDSFIFELLAKENVPVDINTVDEEGLSVLHRISVDPKRVTRNGQPFSDLVFRGSAQEIDENLRRTISAVKSLGGDLELLTKGVPDRVDYPGLTPLMMASLGTMPNIVKELLVAGAYIDTENNLGNTALMCISEDPDTASEVFSILVEFGANVNHRSKFGMTPIIYAARFRLLEVVDLLVLKGVDITETYPLTRERAMERGKSLFSFFASKDPPFQNKCDVAAEKLLEKHVFSCPNAVKRRQVIECAGVGGWTLLHDFAIAVMPRCVRGLVANGAPVNARLYRGVRKSSTDVLKEESGHETPLDLIVNEKRELLRNLRRRPSERSLEESEDLCQRMDTVIAILKSAGGISASHETKEEPAS</sequence>
<feature type="repeat" description="ANK" evidence="3">
    <location>
        <begin position="674"/>
        <end position="706"/>
    </location>
</feature>
<evidence type="ECO:0000256" key="3">
    <source>
        <dbReference type="PROSITE-ProRule" id="PRU00023"/>
    </source>
</evidence>
<dbReference type="AlphaFoldDB" id="A0A6A6DYN4"/>
<dbReference type="PROSITE" id="PS50297">
    <property type="entry name" value="ANK_REP_REGION"/>
    <property type="match status" value="2"/>
</dbReference>
<dbReference type="Pfam" id="PF00023">
    <property type="entry name" value="Ank"/>
    <property type="match status" value="2"/>
</dbReference>
<dbReference type="PROSITE" id="PS00108">
    <property type="entry name" value="PROTEIN_KINASE_ST"/>
    <property type="match status" value="1"/>
</dbReference>
<evidence type="ECO:0000313" key="6">
    <source>
        <dbReference type="Proteomes" id="UP000800200"/>
    </source>
</evidence>
<dbReference type="SMART" id="SM00248">
    <property type="entry name" value="ANK"/>
    <property type="match status" value="8"/>
</dbReference>
<dbReference type="InterPro" id="IPR036770">
    <property type="entry name" value="Ankyrin_rpt-contain_sf"/>
</dbReference>
<gene>
    <name evidence="5" type="ORF">K469DRAFT_750672</name>
</gene>
<dbReference type="Proteomes" id="UP000800200">
    <property type="component" value="Unassembled WGS sequence"/>
</dbReference>
<feature type="domain" description="Protein kinase" evidence="4">
    <location>
        <begin position="81"/>
        <end position="383"/>
    </location>
</feature>
<keyword evidence="6" id="KW-1185">Reference proteome</keyword>
<dbReference type="EMBL" id="ML994636">
    <property type="protein sequence ID" value="KAF2184801.1"/>
    <property type="molecule type" value="Genomic_DNA"/>
</dbReference>
<dbReference type="PANTHER" id="PTHR24126">
    <property type="entry name" value="ANKYRIN REPEAT, PH AND SEC7 DOMAIN CONTAINING PROTEIN SECG-RELATED"/>
    <property type="match status" value="1"/>
</dbReference>
<dbReference type="InterPro" id="IPR011009">
    <property type="entry name" value="Kinase-like_dom_sf"/>
</dbReference>